<dbReference type="PANTHER" id="PTHR47287">
    <property type="entry name" value="C2H2 AND C2HC ZINC FINGERS SUPERFAMILY PROTEIN"/>
    <property type="match status" value="1"/>
</dbReference>
<proteinExistence type="predicted"/>
<evidence type="ECO:0000256" key="2">
    <source>
        <dbReference type="ARBA" id="ARBA00022723"/>
    </source>
</evidence>
<organism evidence="7 8">
    <name type="scientific">Papaver atlanticum</name>
    <dbReference type="NCBI Taxonomy" id="357466"/>
    <lineage>
        <taxon>Eukaryota</taxon>
        <taxon>Viridiplantae</taxon>
        <taxon>Streptophyta</taxon>
        <taxon>Embryophyta</taxon>
        <taxon>Tracheophyta</taxon>
        <taxon>Spermatophyta</taxon>
        <taxon>Magnoliopsida</taxon>
        <taxon>Ranunculales</taxon>
        <taxon>Papaveraceae</taxon>
        <taxon>Papaveroideae</taxon>
        <taxon>Papaver</taxon>
    </lineage>
</organism>
<evidence type="ECO:0000313" key="7">
    <source>
        <dbReference type="EMBL" id="KAI3923927.1"/>
    </source>
</evidence>
<reference evidence="7" key="1">
    <citation type="submission" date="2022-04" db="EMBL/GenBank/DDBJ databases">
        <title>A functionally conserved STORR gene fusion in Papaver species that diverged 16.8 million years ago.</title>
        <authorList>
            <person name="Catania T."/>
        </authorList>
    </citation>
    <scope>NUCLEOTIDE SEQUENCE</scope>
    <source>
        <strain evidence="7">S-188037</strain>
    </source>
</reference>
<keyword evidence="5" id="KW-0539">Nucleus</keyword>
<dbReference type="GO" id="GO:0008270">
    <property type="term" value="F:zinc ion binding"/>
    <property type="evidence" value="ECO:0007669"/>
    <property type="project" value="UniProtKB-KW"/>
</dbReference>
<dbReference type="GO" id="GO:0009788">
    <property type="term" value="P:negative regulation of abscisic acid-activated signaling pathway"/>
    <property type="evidence" value="ECO:0007669"/>
    <property type="project" value="InterPro"/>
</dbReference>
<feature type="compositionally biased region" description="Gly residues" evidence="6">
    <location>
        <begin position="229"/>
        <end position="246"/>
    </location>
</feature>
<evidence type="ECO:0000256" key="6">
    <source>
        <dbReference type="SAM" id="MobiDB-lite"/>
    </source>
</evidence>
<feature type="region of interest" description="Disordered" evidence="6">
    <location>
        <begin position="227"/>
        <end position="266"/>
    </location>
</feature>
<gene>
    <name evidence="7" type="ORF">MKW98_012716</name>
</gene>
<evidence type="ECO:0000256" key="5">
    <source>
        <dbReference type="ARBA" id="ARBA00023242"/>
    </source>
</evidence>
<keyword evidence="3" id="KW-0863">Zinc-finger</keyword>
<name>A0AAD4XJF3_9MAGN</name>
<evidence type="ECO:0000256" key="1">
    <source>
        <dbReference type="ARBA" id="ARBA00004123"/>
    </source>
</evidence>
<evidence type="ECO:0008006" key="9">
    <source>
        <dbReference type="Google" id="ProtNLM"/>
    </source>
</evidence>
<dbReference type="AlphaFoldDB" id="A0AAD4XJF3"/>
<comment type="caution">
    <text evidence="7">The sequence shown here is derived from an EMBL/GenBank/DDBJ whole genome shotgun (WGS) entry which is preliminary data.</text>
</comment>
<keyword evidence="2" id="KW-0479">Metal-binding</keyword>
<accession>A0AAD4XJF3</accession>
<comment type="subcellular location">
    <subcellularLocation>
        <location evidence="1">Nucleus</location>
    </subcellularLocation>
</comment>
<keyword evidence="8" id="KW-1185">Reference proteome</keyword>
<dbReference type="InterPro" id="IPR044246">
    <property type="entry name" value="ZFP3-like"/>
</dbReference>
<dbReference type="Proteomes" id="UP001202328">
    <property type="component" value="Unassembled WGS sequence"/>
</dbReference>
<protein>
    <recommendedName>
        <fullName evidence="9">C2H2-type domain-containing protein</fullName>
    </recommendedName>
</protein>
<dbReference type="GO" id="GO:0005634">
    <property type="term" value="C:nucleus"/>
    <property type="evidence" value="ECO:0007669"/>
    <property type="project" value="UniProtKB-SubCell"/>
</dbReference>
<evidence type="ECO:0000256" key="4">
    <source>
        <dbReference type="ARBA" id="ARBA00022833"/>
    </source>
</evidence>
<dbReference type="PANTHER" id="PTHR47287:SF15">
    <property type="entry name" value="ZINC FINGER PROTEIN 3-LIKE"/>
    <property type="match status" value="1"/>
</dbReference>
<keyword evidence="4" id="KW-0862">Zinc</keyword>
<evidence type="ECO:0000313" key="8">
    <source>
        <dbReference type="Proteomes" id="UP001202328"/>
    </source>
</evidence>
<evidence type="ECO:0000256" key="3">
    <source>
        <dbReference type="ARBA" id="ARBA00022771"/>
    </source>
</evidence>
<sequence length="266" mass="29561">MEEAPPTEPFVLHSSSSIYELDNSEKEYRNQEKEIDLNEGFSLNLELNLIQNFNVGRSLSSKDEVEENRVLDEEPIVFSCTYFPRKFHSSQALGGHQNAHKRERTIAKRDRHLHQGAAAAFSYANTHHRPYNHHYQFSSMGSLPLYCSPLSNGCSLGVQVHSTINKPSSSFLPSSSFGLPCHQHRFGQHHPGWTSSFRIQSMVEQRPSMLPSLVPGPMPRAPRFNNQEGVGGTFLLQGGGDGGGGRSSTASNQEGDLKNIDLSLKL</sequence>
<dbReference type="EMBL" id="JAJJMB010008385">
    <property type="protein sequence ID" value="KAI3923927.1"/>
    <property type="molecule type" value="Genomic_DNA"/>
</dbReference>